<feature type="domain" description="Exostosin GT47" evidence="3">
    <location>
        <begin position="21"/>
        <end position="326"/>
    </location>
</feature>
<evidence type="ECO:0000256" key="1">
    <source>
        <dbReference type="ARBA" id="ARBA00010271"/>
    </source>
</evidence>
<reference evidence="4" key="1">
    <citation type="submission" date="2022-07" db="EMBL/GenBank/DDBJ databases">
        <title>Genome analysis of Parmales, a sister group of diatoms, reveals the evolutionary specialization of diatoms from phago-mixotrophs to photoautotrophs.</title>
        <authorList>
            <person name="Ban H."/>
            <person name="Sato S."/>
            <person name="Yoshikawa S."/>
            <person name="Kazumasa Y."/>
            <person name="Nakamura Y."/>
            <person name="Ichinomiya M."/>
            <person name="Saitoh K."/>
            <person name="Sato N."/>
            <person name="Blanc-Mathieu R."/>
            <person name="Endo H."/>
            <person name="Kuwata A."/>
            <person name="Ogata H."/>
        </authorList>
    </citation>
    <scope>NUCLEOTIDE SEQUENCE</scope>
</reference>
<dbReference type="InterPro" id="IPR004263">
    <property type="entry name" value="Exostosin"/>
</dbReference>
<keyword evidence="5" id="KW-1185">Reference proteome</keyword>
<organism evidence="4 5">
    <name type="scientific">Triparma retinervis</name>
    <dbReference type="NCBI Taxonomy" id="2557542"/>
    <lineage>
        <taxon>Eukaryota</taxon>
        <taxon>Sar</taxon>
        <taxon>Stramenopiles</taxon>
        <taxon>Ochrophyta</taxon>
        <taxon>Bolidophyceae</taxon>
        <taxon>Parmales</taxon>
        <taxon>Triparmaceae</taxon>
        <taxon>Triparma</taxon>
    </lineage>
</organism>
<comment type="caution">
    <text evidence="4">The sequence shown here is derived from an EMBL/GenBank/DDBJ whole genome shotgun (WGS) entry which is preliminary data.</text>
</comment>
<dbReference type="GO" id="GO:0016757">
    <property type="term" value="F:glycosyltransferase activity"/>
    <property type="evidence" value="ECO:0007669"/>
    <property type="project" value="InterPro"/>
</dbReference>
<accession>A0A9W7DLZ6</accession>
<feature type="chain" id="PRO_5040979863" description="Exostosin GT47 domain-containing protein" evidence="2">
    <location>
        <begin position="16"/>
        <end position="401"/>
    </location>
</feature>
<proteinExistence type="inferred from homology"/>
<dbReference type="PANTHER" id="PTHR11062:SF281">
    <property type="entry name" value="EXOSTOSIN-LIKE 2"/>
    <property type="match status" value="1"/>
</dbReference>
<name>A0A9W7DLZ6_9STRA</name>
<evidence type="ECO:0000259" key="3">
    <source>
        <dbReference type="Pfam" id="PF03016"/>
    </source>
</evidence>
<evidence type="ECO:0000313" key="4">
    <source>
        <dbReference type="EMBL" id="GMH47943.1"/>
    </source>
</evidence>
<dbReference type="OrthoDB" id="202795at2759"/>
<gene>
    <name evidence="4" type="ORF">TrRE_jg7546</name>
</gene>
<evidence type="ECO:0000313" key="5">
    <source>
        <dbReference type="Proteomes" id="UP001165082"/>
    </source>
</evidence>
<protein>
    <recommendedName>
        <fullName evidence="3">Exostosin GT47 domain-containing protein</fullName>
    </recommendedName>
</protein>
<evidence type="ECO:0000256" key="2">
    <source>
        <dbReference type="SAM" id="SignalP"/>
    </source>
</evidence>
<dbReference type="InterPro" id="IPR040911">
    <property type="entry name" value="Exostosin_GT47"/>
</dbReference>
<feature type="signal peptide" evidence="2">
    <location>
        <begin position="1"/>
        <end position="15"/>
    </location>
</feature>
<sequence length="401" mass="44617">MGLRHFLVWVALVQAAPDCDVTVYVYPSTQNSALDRNDISSSEPRMHDLFSQSPCAVTDPSRASFFFVPVYPTAIAHGGGDGVSLERAYTYTTKVHSDLLQTSIYYSRRNGTDHIFVSAHDIGSCLFPPYMASSSIFLQHFGDTEHPSTSVLSYLNAGHQPRSSALLSRASMLPCYNETKDILIPSFFGERNTVALNHFVTKKTASAANRPIDIFFRGTQHASHPEYSNGVRQHLPELFANSPAQNIRISFDLHTLYDTKAYWEELTASKFCLSPPGWVHWSPRTFQAISAHCVPIIIQNTTVRLPFQNVLDYPSFSIVTNDENIVVDPLSYILAVNLTLAQMQENLKVVWRHFTYGGPGMVVSATSQQQQLLGVCLESGGSPILNHVLSELALRFTNNII</sequence>
<dbReference type="PANTHER" id="PTHR11062">
    <property type="entry name" value="EXOSTOSIN HEPARAN SULFATE GLYCOSYLTRANSFERASE -RELATED"/>
    <property type="match status" value="1"/>
</dbReference>
<dbReference type="Proteomes" id="UP001165082">
    <property type="component" value="Unassembled WGS sequence"/>
</dbReference>
<dbReference type="EMBL" id="BRXZ01001855">
    <property type="protein sequence ID" value="GMH47943.1"/>
    <property type="molecule type" value="Genomic_DNA"/>
</dbReference>
<comment type="similarity">
    <text evidence="1">Belongs to the glycosyltransferase 47 family.</text>
</comment>
<keyword evidence="2" id="KW-0732">Signal</keyword>
<dbReference type="AlphaFoldDB" id="A0A9W7DLZ6"/>
<dbReference type="Pfam" id="PF03016">
    <property type="entry name" value="Exostosin_GT47"/>
    <property type="match status" value="1"/>
</dbReference>